<dbReference type="Gene3D" id="3.30.70.270">
    <property type="match status" value="1"/>
</dbReference>
<dbReference type="SMART" id="SM00267">
    <property type="entry name" value="GGDEF"/>
    <property type="match status" value="1"/>
</dbReference>
<evidence type="ECO:0000313" key="2">
    <source>
        <dbReference type="EMBL" id="MFC4388624.1"/>
    </source>
</evidence>
<comment type="caution">
    <text evidence="2">The sequence shown here is derived from an EMBL/GenBank/DDBJ whole genome shotgun (WGS) entry which is preliminary data.</text>
</comment>
<dbReference type="Pfam" id="PF13185">
    <property type="entry name" value="GAF_2"/>
    <property type="match status" value="1"/>
</dbReference>
<dbReference type="SUPFAM" id="SSF55781">
    <property type="entry name" value="GAF domain-like"/>
    <property type="match status" value="1"/>
</dbReference>
<dbReference type="PANTHER" id="PTHR46663:SF2">
    <property type="entry name" value="GGDEF DOMAIN-CONTAINING PROTEIN"/>
    <property type="match status" value="1"/>
</dbReference>
<dbReference type="InterPro" id="IPR029787">
    <property type="entry name" value="Nucleotide_cyclase"/>
</dbReference>
<evidence type="ECO:0000259" key="1">
    <source>
        <dbReference type="PROSITE" id="PS50887"/>
    </source>
</evidence>
<dbReference type="InterPro" id="IPR000160">
    <property type="entry name" value="GGDEF_dom"/>
</dbReference>
<organism evidence="2 3">
    <name type="scientific">Gracilibacillus marinus</name>
    <dbReference type="NCBI Taxonomy" id="630535"/>
    <lineage>
        <taxon>Bacteria</taxon>
        <taxon>Bacillati</taxon>
        <taxon>Bacillota</taxon>
        <taxon>Bacilli</taxon>
        <taxon>Bacillales</taxon>
        <taxon>Bacillaceae</taxon>
        <taxon>Gracilibacillus</taxon>
    </lineage>
</organism>
<keyword evidence="2" id="KW-0808">Transferase</keyword>
<dbReference type="InterPro" id="IPR052163">
    <property type="entry name" value="DGC-Regulatory_Protein"/>
</dbReference>
<dbReference type="InterPro" id="IPR043128">
    <property type="entry name" value="Rev_trsase/Diguanyl_cyclase"/>
</dbReference>
<keyword evidence="3" id="KW-1185">Reference proteome</keyword>
<dbReference type="SUPFAM" id="SSF55073">
    <property type="entry name" value="Nucleotide cyclase"/>
    <property type="match status" value="1"/>
</dbReference>
<dbReference type="GO" id="GO:0052621">
    <property type="term" value="F:diguanylate cyclase activity"/>
    <property type="evidence" value="ECO:0007669"/>
    <property type="project" value="UniProtKB-EC"/>
</dbReference>
<dbReference type="InterPro" id="IPR029016">
    <property type="entry name" value="GAF-like_dom_sf"/>
</dbReference>
<protein>
    <submittedName>
        <fullName evidence="2">Diguanylate cyclase domain-containing protein</fullName>
        <ecNumber evidence="2">2.7.7.65</ecNumber>
    </submittedName>
</protein>
<name>A0ABV8VY51_9BACI</name>
<dbReference type="Pfam" id="PF00990">
    <property type="entry name" value="GGDEF"/>
    <property type="match status" value="1"/>
</dbReference>
<gene>
    <name evidence="2" type="ORF">ACFOZ1_12565</name>
</gene>
<keyword evidence="2" id="KW-0548">Nucleotidyltransferase</keyword>
<accession>A0ABV8VY51</accession>
<dbReference type="PANTHER" id="PTHR46663">
    <property type="entry name" value="DIGUANYLATE CYCLASE DGCT-RELATED"/>
    <property type="match status" value="1"/>
</dbReference>
<dbReference type="Proteomes" id="UP001595880">
    <property type="component" value="Unassembled WGS sequence"/>
</dbReference>
<dbReference type="Gene3D" id="3.30.450.40">
    <property type="match status" value="1"/>
</dbReference>
<dbReference type="InterPro" id="IPR003018">
    <property type="entry name" value="GAF"/>
</dbReference>
<dbReference type="SMART" id="SM00065">
    <property type="entry name" value="GAF"/>
    <property type="match status" value="1"/>
</dbReference>
<dbReference type="PROSITE" id="PS50887">
    <property type="entry name" value="GGDEF"/>
    <property type="match status" value="1"/>
</dbReference>
<feature type="domain" description="GGDEF" evidence="1">
    <location>
        <begin position="170"/>
        <end position="302"/>
    </location>
</feature>
<sequence>MESKTVQDLLLLVNKIIKGKTIFLGETTTDTFTIVKVLNEDSGIMPFQDNQQIDIKGSFCQQIFFGSQEPLIINNTKTHPFTCQLPITELANIHSYMGVPVFYKNGNMYGTLCAIGSEAGKFTEEDIEILTSFANLFTYVIELEKLSYYDPLTNLYNRRYIEQFFQNNHDNGSLLFIDLDDFKSINDTFGHDVGDNVLMEVGKRIMDIVGKDCPIIRLGGDEFAIILPAKNHTIHSYQIADQLNQVLADWKTFEYPITVSASIGIAHYQKTCTNVKQLMKDADYALYKAKRSGKNQYVSFTS</sequence>
<dbReference type="EC" id="2.7.7.65" evidence="2"/>
<evidence type="ECO:0000313" key="3">
    <source>
        <dbReference type="Proteomes" id="UP001595880"/>
    </source>
</evidence>
<dbReference type="CDD" id="cd01949">
    <property type="entry name" value="GGDEF"/>
    <property type="match status" value="1"/>
</dbReference>
<reference evidence="3" key="1">
    <citation type="journal article" date="2019" name="Int. J. Syst. Evol. Microbiol.">
        <title>The Global Catalogue of Microorganisms (GCM) 10K type strain sequencing project: providing services to taxonomists for standard genome sequencing and annotation.</title>
        <authorList>
            <consortium name="The Broad Institute Genomics Platform"/>
            <consortium name="The Broad Institute Genome Sequencing Center for Infectious Disease"/>
            <person name="Wu L."/>
            <person name="Ma J."/>
        </authorList>
    </citation>
    <scope>NUCLEOTIDE SEQUENCE [LARGE SCALE GENOMIC DNA]</scope>
    <source>
        <strain evidence="3">KACC 14058</strain>
    </source>
</reference>
<dbReference type="EMBL" id="JBHSDV010000004">
    <property type="protein sequence ID" value="MFC4388624.1"/>
    <property type="molecule type" value="Genomic_DNA"/>
</dbReference>
<proteinExistence type="predicted"/>
<dbReference type="RefSeq" id="WP_390199795.1">
    <property type="nucleotide sequence ID" value="NZ_JBHSDV010000004.1"/>
</dbReference>
<dbReference type="NCBIfam" id="TIGR00254">
    <property type="entry name" value="GGDEF"/>
    <property type="match status" value="1"/>
</dbReference>